<dbReference type="Proteomes" id="UP001500367">
    <property type="component" value="Unassembled WGS sequence"/>
</dbReference>
<dbReference type="SMART" id="SM00388">
    <property type="entry name" value="HisKA"/>
    <property type="match status" value="1"/>
</dbReference>
<keyword evidence="7" id="KW-0812">Transmembrane</keyword>
<comment type="caution">
    <text evidence="9">The sequence shown here is derived from an EMBL/GenBank/DDBJ whole genome shotgun (WGS) entry which is preliminary data.</text>
</comment>
<dbReference type="InterPro" id="IPR036890">
    <property type="entry name" value="HATPase_C_sf"/>
</dbReference>
<keyword evidence="4" id="KW-0808">Transferase</keyword>
<accession>A0ABP7VCK6</accession>
<evidence type="ECO:0000256" key="1">
    <source>
        <dbReference type="ARBA" id="ARBA00000085"/>
    </source>
</evidence>
<dbReference type="PANTHER" id="PTHR45453">
    <property type="entry name" value="PHOSPHATE REGULON SENSOR PROTEIN PHOR"/>
    <property type="match status" value="1"/>
</dbReference>
<evidence type="ECO:0000256" key="6">
    <source>
        <dbReference type="ARBA" id="ARBA00023012"/>
    </source>
</evidence>
<feature type="domain" description="Histidine kinase" evidence="8">
    <location>
        <begin position="265"/>
        <end position="477"/>
    </location>
</feature>
<dbReference type="EC" id="2.7.13.3" evidence="2"/>
<dbReference type="Pfam" id="PF00512">
    <property type="entry name" value="HisKA"/>
    <property type="match status" value="1"/>
</dbReference>
<evidence type="ECO:0000256" key="2">
    <source>
        <dbReference type="ARBA" id="ARBA00012438"/>
    </source>
</evidence>
<dbReference type="InterPro" id="IPR003661">
    <property type="entry name" value="HisK_dim/P_dom"/>
</dbReference>
<dbReference type="RefSeq" id="WP_344815315.1">
    <property type="nucleotide sequence ID" value="NZ_BAABCT010000001.1"/>
</dbReference>
<protein>
    <recommendedName>
        <fullName evidence="2">histidine kinase</fullName>
        <ecNumber evidence="2">2.7.13.3</ecNumber>
    </recommendedName>
</protein>
<dbReference type="Pfam" id="PF02518">
    <property type="entry name" value="HATPase_c"/>
    <property type="match status" value="1"/>
</dbReference>
<evidence type="ECO:0000256" key="5">
    <source>
        <dbReference type="ARBA" id="ARBA00022777"/>
    </source>
</evidence>
<dbReference type="InterPro" id="IPR003594">
    <property type="entry name" value="HATPase_dom"/>
</dbReference>
<dbReference type="SMART" id="SM00387">
    <property type="entry name" value="HATPase_c"/>
    <property type="match status" value="1"/>
</dbReference>
<dbReference type="CDD" id="cd00082">
    <property type="entry name" value="HisKA"/>
    <property type="match status" value="1"/>
</dbReference>
<dbReference type="PANTHER" id="PTHR45453:SF1">
    <property type="entry name" value="PHOSPHATE REGULON SENSOR PROTEIN PHOR"/>
    <property type="match status" value="1"/>
</dbReference>
<dbReference type="SUPFAM" id="SSF55874">
    <property type="entry name" value="ATPase domain of HSP90 chaperone/DNA topoisomerase II/histidine kinase"/>
    <property type="match status" value="1"/>
</dbReference>
<dbReference type="PROSITE" id="PS50109">
    <property type="entry name" value="HIS_KIN"/>
    <property type="match status" value="1"/>
</dbReference>
<dbReference type="InterPro" id="IPR050351">
    <property type="entry name" value="BphY/WalK/GraS-like"/>
</dbReference>
<reference evidence="10" key="1">
    <citation type="journal article" date="2019" name="Int. J. Syst. Evol. Microbiol.">
        <title>The Global Catalogue of Microorganisms (GCM) 10K type strain sequencing project: providing services to taxonomists for standard genome sequencing and annotation.</title>
        <authorList>
            <consortium name="The Broad Institute Genomics Platform"/>
            <consortium name="The Broad Institute Genome Sequencing Center for Infectious Disease"/>
            <person name="Wu L."/>
            <person name="Ma J."/>
        </authorList>
    </citation>
    <scope>NUCLEOTIDE SEQUENCE [LARGE SCALE GENOMIC DNA]</scope>
    <source>
        <strain evidence="10">JCM 17069</strain>
    </source>
</reference>
<keyword evidence="7" id="KW-1133">Transmembrane helix</keyword>
<comment type="catalytic activity">
    <reaction evidence="1">
        <text>ATP + protein L-histidine = ADP + protein N-phospho-L-histidine.</text>
        <dbReference type="EC" id="2.7.13.3"/>
    </reaction>
</comment>
<name>A0ABP7VCK6_9FLAO</name>
<keyword evidence="3" id="KW-0597">Phosphoprotein</keyword>
<gene>
    <name evidence="9" type="ORF">GCM10022389_05950</name>
</gene>
<dbReference type="EMBL" id="BAABCT010000001">
    <property type="protein sequence ID" value="GAA4063979.1"/>
    <property type="molecule type" value="Genomic_DNA"/>
</dbReference>
<keyword evidence="10" id="KW-1185">Reference proteome</keyword>
<keyword evidence="7" id="KW-0472">Membrane</keyword>
<dbReference type="CDD" id="cd00075">
    <property type="entry name" value="HATPase"/>
    <property type="match status" value="1"/>
</dbReference>
<evidence type="ECO:0000256" key="7">
    <source>
        <dbReference type="SAM" id="Phobius"/>
    </source>
</evidence>
<proteinExistence type="predicted"/>
<organism evidence="9 10">
    <name type="scientific">Flavobacterium cheonanense</name>
    <dbReference type="NCBI Taxonomy" id="706183"/>
    <lineage>
        <taxon>Bacteria</taxon>
        <taxon>Pseudomonadati</taxon>
        <taxon>Bacteroidota</taxon>
        <taxon>Flavobacteriia</taxon>
        <taxon>Flavobacteriales</taxon>
        <taxon>Flavobacteriaceae</taxon>
        <taxon>Flavobacterium</taxon>
    </lineage>
</organism>
<evidence type="ECO:0000259" key="8">
    <source>
        <dbReference type="PROSITE" id="PS50109"/>
    </source>
</evidence>
<dbReference type="Gene3D" id="1.10.287.130">
    <property type="match status" value="1"/>
</dbReference>
<keyword evidence="5" id="KW-0418">Kinase</keyword>
<evidence type="ECO:0000313" key="9">
    <source>
        <dbReference type="EMBL" id="GAA4063979.1"/>
    </source>
</evidence>
<evidence type="ECO:0000313" key="10">
    <source>
        <dbReference type="Proteomes" id="UP001500367"/>
    </source>
</evidence>
<dbReference type="Gene3D" id="3.30.565.10">
    <property type="entry name" value="Histidine kinase-like ATPase, C-terminal domain"/>
    <property type="match status" value="1"/>
</dbReference>
<dbReference type="InterPro" id="IPR005467">
    <property type="entry name" value="His_kinase_dom"/>
</dbReference>
<feature type="transmembrane region" description="Helical" evidence="7">
    <location>
        <begin position="7"/>
        <end position="26"/>
    </location>
</feature>
<dbReference type="InterPro" id="IPR036097">
    <property type="entry name" value="HisK_dim/P_sf"/>
</dbReference>
<keyword evidence="6" id="KW-0902">Two-component regulatory system</keyword>
<dbReference type="PRINTS" id="PR00344">
    <property type="entry name" value="BCTRLSENSOR"/>
</dbReference>
<feature type="transmembrane region" description="Helical" evidence="7">
    <location>
        <begin position="228"/>
        <end position="249"/>
    </location>
</feature>
<evidence type="ECO:0000256" key="3">
    <source>
        <dbReference type="ARBA" id="ARBA00022553"/>
    </source>
</evidence>
<evidence type="ECO:0000256" key="4">
    <source>
        <dbReference type="ARBA" id="ARBA00022679"/>
    </source>
</evidence>
<dbReference type="SUPFAM" id="SSF47384">
    <property type="entry name" value="Homodimeric domain of signal transducing histidine kinase"/>
    <property type="match status" value="1"/>
</dbReference>
<dbReference type="InterPro" id="IPR004358">
    <property type="entry name" value="Sig_transdc_His_kin-like_C"/>
</dbReference>
<sequence length="482" mass="55838">MILNKKKILLFITLIIFGTIGLQVYWNYKNFNSNKLRLKNEIQIAYDKALELYFNEESKNTLLNIFSNDSSVSTNDIINNFDFKKNIKTINDTVIKFQQRTLKNTNLEKIDVKNIKSITVLKGKKDIENINGIENFPNRITISIVQDSLNYKKLDSIFKIELNRKEISLKYCFEHYKNDSLIHVYNEVNEELPFKVTPKSSYFNPFERLNLKYNYTNTLLIKRMGSELILSLIFALAVIGCLFFLLHIIKRQKKIDEIKNDFISNITHEFKTPITTIASALEGMSNFNPTNDAEKNKKYISISKIQLKKLEIMVEKILETAALKTEKMNLLKESIDLNLLLKTVQEKHQLVTDKKINFISNGSEKIIEGDAFHLENAFSNLIDNAIKYGGNTITISINKMNDKIRIDVKDNGKGINKKEEKAIFEKFYRIPKGNLHDVKGYGIGLFYSKSIIEKHQGTLELIQSTETIFRSVFYSVNSINEK</sequence>